<evidence type="ECO:0000256" key="1">
    <source>
        <dbReference type="SAM" id="MobiDB-lite"/>
    </source>
</evidence>
<organism evidence="2 3">
    <name type="scientific">Acinetobacter tandoii DSM 14970 = CIP 107469</name>
    <dbReference type="NCBI Taxonomy" id="1120927"/>
    <lineage>
        <taxon>Bacteria</taxon>
        <taxon>Pseudomonadati</taxon>
        <taxon>Pseudomonadota</taxon>
        <taxon>Gammaproteobacteria</taxon>
        <taxon>Moraxellales</taxon>
        <taxon>Moraxellaceae</taxon>
        <taxon>Acinetobacter</taxon>
    </lineage>
</organism>
<proteinExistence type="predicted"/>
<gene>
    <name evidence="2" type="ORF">I593_02115</name>
</gene>
<feature type="region of interest" description="Disordered" evidence="1">
    <location>
        <begin position="80"/>
        <end position="127"/>
    </location>
</feature>
<sequence>MVKCPTCLKTWWFSREVKCDCAKPKRMVENKQSRVWMNLKTGDDSTQHYDDATFKRLFLNDFATSESKEILQPLHQDNSNCCESSSIHNNHSSDHSHSSCNSNFGSNEYGSSSGSDYSSSSSSGSDY</sequence>
<evidence type="ECO:0000313" key="3">
    <source>
        <dbReference type="Proteomes" id="UP000016201"/>
    </source>
</evidence>
<comment type="caution">
    <text evidence="2">The sequence shown here is derived from an EMBL/GenBank/DDBJ whole genome shotgun (WGS) entry which is preliminary data.</text>
</comment>
<reference evidence="2 3" key="1">
    <citation type="submission" date="2013-03" db="EMBL/GenBank/DDBJ databases">
        <title>The Genome Sequence of Acinetobacter tandoii CIP 107469.</title>
        <authorList>
            <consortium name="The Broad Institute Genome Sequencing Platform"/>
            <consortium name="The Broad Institute Genome Sequencing Center for Infectious Disease"/>
            <person name="Cerqueira G."/>
            <person name="Feldgarden M."/>
            <person name="Courvalin P."/>
            <person name="Perichon B."/>
            <person name="Grillot-Courvalin C."/>
            <person name="Clermont D."/>
            <person name="Rocha E."/>
            <person name="Yoon E.-J."/>
            <person name="Nemec A."/>
            <person name="Walker B."/>
            <person name="Young S.K."/>
            <person name="Zeng Q."/>
            <person name="Gargeya S."/>
            <person name="Fitzgerald M."/>
            <person name="Haas B."/>
            <person name="Abouelleil A."/>
            <person name="Alvarado L."/>
            <person name="Arachchi H.M."/>
            <person name="Berlin A.M."/>
            <person name="Chapman S.B."/>
            <person name="Dewar J."/>
            <person name="Goldberg J."/>
            <person name="Griggs A."/>
            <person name="Gujja S."/>
            <person name="Hansen M."/>
            <person name="Howarth C."/>
            <person name="Imamovic A."/>
            <person name="Larimer J."/>
            <person name="McCowan C."/>
            <person name="Murphy C."/>
            <person name="Neiman D."/>
            <person name="Pearson M."/>
            <person name="Priest M."/>
            <person name="Roberts A."/>
            <person name="Saif S."/>
            <person name="Shea T."/>
            <person name="Sisk P."/>
            <person name="Sykes S."/>
            <person name="Wortman J."/>
            <person name="Nusbaum C."/>
            <person name="Birren B."/>
        </authorList>
    </citation>
    <scope>NUCLEOTIDE SEQUENCE [LARGE SCALE GENOMIC DNA]</scope>
    <source>
        <strain evidence="2 3">CIP 107469</strain>
    </source>
</reference>
<keyword evidence="3" id="KW-1185">Reference proteome</keyword>
<dbReference type="EMBL" id="AQFM01000037">
    <property type="protein sequence ID" value="EOR07228.1"/>
    <property type="molecule type" value="Genomic_DNA"/>
</dbReference>
<dbReference type="Proteomes" id="UP000016201">
    <property type="component" value="Unassembled WGS sequence"/>
</dbReference>
<name>R9AYG4_9GAMM</name>
<evidence type="ECO:0000313" key="2">
    <source>
        <dbReference type="EMBL" id="EOR07228.1"/>
    </source>
</evidence>
<dbReference type="AlphaFoldDB" id="R9AYG4"/>
<accession>R9AYG4</accession>
<protein>
    <submittedName>
        <fullName evidence="2">Uncharacterized protein</fullName>
    </submittedName>
</protein>
<feature type="compositionally biased region" description="Low complexity" evidence="1">
    <location>
        <begin position="80"/>
        <end position="90"/>
    </location>
</feature>
<feature type="compositionally biased region" description="Low complexity" evidence="1">
    <location>
        <begin position="98"/>
        <end position="127"/>
    </location>
</feature>